<dbReference type="PANTHER" id="PTHR30121">
    <property type="entry name" value="UNCHARACTERIZED PROTEIN YJGR-RELATED"/>
    <property type="match status" value="1"/>
</dbReference>
<name>A0A2S7WSV1_9FLAO</name>
<reference evidence="2 3" key="1">
    <citation type="submission" date="2016-12" db="EMBL/GenBank/DDBJ databases">
        <title>Trade-off between light-utilization and light-protection in marine flavobacteria.</title>
        <authorList>
            <person name="Kumagai Y."/>
            <person name="Yoshizawa S."/>
            <person name="Kogure K."/>
            <person name="Iwasaki W."/>
        </authorList>
    </citation>
    <scope>NUCLEOTIDE SEQUENCE [LARGE SCALE GENOMIC DNA]</scope>
    <source>
        <strain evidence="2 3">NBRC 108759</strain>
    </source>
</reference>
<evidence type="ECO:0000313" key="3">
    <source>
        <dbReference type="Proteomes" id="UP000238882"/>
    </source>
</evidence>
<gene>
    <name evidence="2" type="ORF">BTO18_16480</name>
</gene>
<dbReference type="AlphaFoldDB" id="A0A2S7WSV1"/>
<comment type="caution">
    <text evidence="2">The sequence shown here is derived from an EMBL/GenBank/DDBJ whole genome shotgun (WGS) entry which is preliminary data.</text>
</comment>
<dbReference type="Proteomes" id="UP000238882">
    <property type="component" value="Unassembled WGS sequence"/>
</dbReference>
<dbReference type="SUPFAM" id="SSF52540">
    <property type="entry name" value="P-loop containing nucleoside triphosphate hydrolases"/>
    <property type="match status" value="1"/>
</dbReference>
<dbReference type="Pfam" id="PF10412">
    <property type="entry name" value="TrwB_AAD_bind"/>
    <property type="match status" value="1"/>
</dbReference>
<dbReference type="Gene3D" id="3.40.50.300">
    <property type="entry name" value="P-loop containing nucleotide triphosphate hydrolases"/>
    <property type="match status" value="2"/>
</dbReference>
<dbReference type="OrthoDB" id="9806951at2"/>
<dbReference type="CDD" id="cd01127">
    <property type="entry name" value="TrwB_TraG_TraD_VirD4"/>
    <property type="match status" value="1"/>
</dbReference>
<dbReference type="PANTHER" id="PTHR30121:SF11">
    <property type="entry name" value="AAA+ ATPASE DOMAIN-CONTAINING PROTEIN"/>
    <property type="match status" value="1"/>
</dbReference>
<sequence length="402" mass="46305">MSMKTFLNPYISYFAQVDFRDQNDHFGIYQHDRLFGMYLLGKTGSGKTNVMKTLIYQDIIHHRGFCLFDINGDLLKEVLNLIPAHQEKDIILLDANNSTTEIGYNPLKRVSYQKRALIASSILETFQKLWGKQSWGLKLEYILRNVILTLLDQPKANFSDISKLLLEQDFQQQCIKNIVSKNVVRFWQLEFPKYSKNDLLPVLNKVGSFLSIPMIHKILVENKKQISLRTIIDSNTIFLVNLSKGSLGTDGSHLLGSLLLTSLSSAGFSRINIEEDKRIPFYIYLDEFQNYTTASLTNMFSELRKFKIGFILAHQYLNQLQTDIKNAVLGNIGTIICFKLGQADAKYMAQEFHPIFQTSDFTNLEHFHIYLKLLIDGKSPAPFSAKTITFNDLDYKKGYLYR</sequence>
<dbReference type="InterPro" id="IPR051162">
    <property type="entry name" value="T4SS_component"/>
</dbReference>
<dbReference type="InterPro" id="IPR019476">
    <property type="entry name" value="T4SS_TraD_DNA-bd"/>
</dbReference>
<evidence type="ECO:0000259" key="1">
    <source>
        <dbReference type="Pfam" id="PF10412"/>
    </source>
</evidence>
<dbReference type="EMBL" id="MSCN01000001">
    <property type="protein sequence ID" value="PQJ80669.1"/>
    <property type="molecule type" value="Genomic_DNA"/>
</dbReference>
<feature type="domain" description="Type IV secretion system coupling protein TraD DNA-binding" evidence="1">
    <location>
        <begin position="37"/>
        <end position="349"/>
    </location>
</feature>
<accession>A0A2S7WSV1</accession>
<evidence type="ECO:0000313" key="2">
    <source>
        <dbReference type="EMBL" id="PQJ80669.1"/>
    </source>
</evidence>
<keyword evidence="3" id="KW-1185">Reference proteome</keyword>
<dbReference type="InterPro" id="IPR027417">
    <property type="entry name" value="P-loop_NTPase"/>
</dbReference>
<protein>
    <recommendedName>
        <fullName evidence="1">Type IV secretion system coupling protein TraD DNA-binding domain-containing protein</fullName>
    </recommendedName>
</protein>
<organism evidence="2 3">
    <name type="scientific">Polaribacter porphyrae</name>
    <dbReference type="NCBI Taxonomy" id="1137780"/>
    <lineage>
        <taxon>Bacteria</taxon>
        <taxon>Pseudomonadati</taxon>
        <taxon>Bacteroidota</taxon>
        <taxon>Flavobacteriia</taxon>
        <taxon>Flavobacteriales</taxon>
        <taxon>Flavobacteriaceae</taxon>
    </lineage>
</organism>
<proteinExistence type="predicted"/>